<protein>
    <submittedName>
        <fullName evidence="1">Uncharacterized protein</fullName>
    </submittedName>
</protein>
<accession>A4JSK7</accession>
<name>A4JSK7_BURVG</name>
<sequence length="94" mass="11052">MSGIKTRRRREAQHAPVNLGRPRMNWYCDVERELSHIEGSIRLLEQTRSYFPSSASVSDPAYWRARLHAVRESAERNNALLRRTDEIFALLDRL</sequence>
<dbReference type="eggNOG" id="ENOG5032PQU">
    <property type="taxonomic scope" value="Bacteria"/>
</dbReference>
<dbReference type="Proteomes" id="UP000002287">
    <property type="component" value="Chromosome 3"/>
</dbReference>
<dbReference type="KEGG" id="bvi:Bcep1808_6362"/>
<dbReference type="HOGENOM" id="CLU_183573_0_0_4"/>
<reference evidence="2" key="1">
    <citation type="submission" date="2007-03" db="EMBL/GenBank/DDBJ databases">
        <title>Complete sequence of chromosome 3 of Burkholderia vietnamiensis G4.</title>
        <authorList>
            <consortium name="US DOE Joint Genome Institute"/>
            <person name="Copeland A."/>
            <person name="Lucas S."/>
            <person name="Lapidus A."/>
            <person name="Barry K."/>
            <person name="Detter J.C."/>
            <person name="Glavina del Rio T."/>
            <person name="Hammon N."/>
            <person name="Israni S."/>
            <person name="Dalin E."/>
            <person name="Tice H."/>
            <person name="Pitluck S."/>
            <person name="Chain P."/>
            <person name="Malfatti S."/>
            <person name="Shin M."/>
            <person name="Vergez L."/>
            <person name="Schmutz J."/>
            <person name="Larimer F."/>
            <person name="Land M."/>
            <person name="Hauser L."/>
            <person name="Kyrpides N."/>
            <person name="Tiedje J."/>
            <person name="Richardson P."/>
        </authorList>
    </citation>
    <scope>NUCLEOTIDE SEQUENCE [LARGE SCALE GENOMIC DNA]</scope>
    <source>
        <strain evidence="2">G4 / LMG 22486</strain>
    </source>
</reference>
<gene>
    <name evidence="1" type="ordered locus">Bcep1808_6362</name>
</gene>
<evidence type="ECO:0000313" key="1">
    <source>
        <dbReference type="EMBL" id="ABO59260.1"/>
    </source>
</evidence>
<organism evidence="1 2">
    <name type="scientific">Burkholderia vietnamiensis (strain G4 / LMG 22486)</name>
    <name type="common">Burkholderia cepacia (strain R1808)</name>
    <dbReference type="NCBI Taxonomy" id="269482"/>
    <lineage>
        <taxon>Bacteria</taxon>
        <taxon>Pseudomonadati</taxon>
        <taxon>Pseudomonadota</taxon>
        <taxon>Betaproteobacteria</taxon>
        <taxon>Burkholderiales</taxon>
        <taxon>Burkholderiaceae</taxon>
        <taxon>Burkholderia</taxon>
        <taxon>Burkholderia cepacia complex</taxon>
    </lineage>
</organism>
<proteinExistence type="predicted"/>
<dbReference type="AlphaFoldDB" id="A4JSK7"/>
<dbReference type="EMBL" id="CP000616">
    <property type="protein sequence ID" value="ABO59260.1"/>
    <property type="molecule type" value="Genomic_DNA"/>
</dbReference>
<evidence type="ECO:0000313" key="2">
    <source>
        <dbReference type="Proteomes" id="UP000002287"/>
    </source>
</evidence>